<dbReference type="SUPFAM" id="SSF52047">
    <property type="entry name" value="RNI-like"/>
    <property type="match status" value="1"/>
</dbReference>
<evidence type="ECO:0000259" key="4">
    <source>
        <dbReference type="Pfam" id="PF18052"/>
    </source>
</evidence>
<reference evidence="7" key="1">
    <citation type="submission" date="2020-08" db="EMBL/GenBank/DDBJ databases">
        <title>Plant Genome Project.</title>
        <authorList>
            <person name="Zhang R.-G."/>
        </authorList>
    </citation>
    <scope>NUCLEOTIDE SEQUENCE</scope>
    <source>
        <strain evidence="7">WSP0</strain>
        <tissue evidence="7">Leaf</tissue>
    </source>
</reference>
<dbReference type="Pfam" id="PF23247">
    <property type="entry name" value="LRR_RPS2"/>
    <property type="match status" value="1"/>
</dbReference>
<comment type="caution">
    <text evidence="7">The sequence shown here is derived from an EMBL/GenBank/DDBJ whole genome shotgun (WGS) entry which is preliminary data.</text>
</comment>
<dbReference type="SUPFAM" id="SSF52058">
    <property type="entry name" value="L domain-like"/>
    <property type="match status" value="2"/>
</dbReference>
<evidence type="ECO:0000256" key="1">
    <source>
        <dbReference type="ARBA" id="ARBA00022737"/>
    </source>
</evidence>
<evidence type="ECO:0000313" key="7">
    <source>
        <dbReference type="EMBL" id="KAG5539266.1"/>
    </source>
</evidence>
<dbReference type="PANTHER" id="PTHR47186">
    <property type="entry name" value="LEUCINE-RICH REPEAT-CONTAINING PROTEIN 57"/>
    <property type="match status" value="1"/>
</dbReference>
<evidence type="ECO:0008006" key="9">
    <source>
        <dbReference type="Google" id="ProtNLM"/>
    </source>
</evidence>
<feature type="domain" description="Disease resistance N-terminal" evidence="4">
    <location>
        <begin position="7"/>
        <end position="99"/>
    </location>
</feature>
<dbReference type="GO" id="GO:0006952">
    <property type="term" value="P:defense response"/>
    <property type="evidence" value="ECO:0007669"/>
    <property type="project" value="UniProtKB-KW"/>
</dbReference>
<feature type="domain" description="R13L1/DRL21-like LRR repeat region" evidence="6">
    <location>
        <begin position="183"/>
        <end position="310"/>
    </location>
</feature>
<dbReference type="InterPro" id="IPR056789">
    <property type="entry name" value="LRR_R13L1-DRL21"/>
</dbReference>
<keyword evidence="1" id="KW-0677">Repeat</keyword>
<dbReference type="InterPro" id="IPR057135">
    <property type="entry name" value="At4g27190-like_LRR"/>
</dbReference>
<dbReference type="Proteomes" id="UP000823749">
    <property type="component" value="Chromosome 7"/>
</dbReference>
<dbReference type="InterPro" id="IPR032675">
    <property type="entry name" value="LRR_dom_sf"/>
</dbReference>
<evidence type="ECO:0000256" key="2">
    <source>
        <dbReference type="ARBA" id="ARBA00022741"/>
    </source>
</evidence>
<dbReference type="PANTHER" id="PTHR47186:SF3">
    <property type="entry name" value="OS09G0267800 PROTEIN"/>
    <property type="match status" value="1"/>
</dbReference>
<dbReference type="Gene3D" id="3.80.10.10">
    <property type="entry name" value="Ribonuclease Inhibitor"/>
    <property type="match status" value="4"/>
</dbReference>
<evidence type="ECO:0000259" key="5">
    <source>
        <dbReference type="Pfam" id="PF23247"/>
    </source>
</evidence>
<dbReference type="Gene3D" id="1.20.5.4130">
    <property type="match status" value="1"/>
</dbReference>
<dbReference type="AlphaFoldDB" id="A0AAV6JDL1"/>
<proteinExistence type="predicted"/>
<feature type="domain" description="Disease resistance protein At4g27190-like leucine-rich repeats" evidence="5">
    <location>
        <begin position="588"/>
        <end position="701"/>
    </location>
</feature>
<accession>A0AAV6JDL1</accession>
<evidence type="ECO:0000259" key="6">
    <source>
        <dbReference type="Pfam" id="PF25019"/>
    </source>
</evidence>
<dbReference type="Pfam" id="PF25019">
    <property type="entry name" value="LRR_R13L1-DRL21"/>
    <property type="match status" value="1"/>
</dbReference>
<name>A0AAV6JDL1_9ERIC</name>
<gene>
    <name evidence="7" type="ORF">RHGRI_019729</name>
</gene>
<dbReference type="InterPro" id="IPR041118">
    <property type="entry name" value="Rx_N"/>
</dbReference>
<keyword evidence="2" id="KW-0547">Nucleotide-binding</keyword>
<evidence type="ECO:0000256" key="3">
    <source>
        <dbReference type="ARBA" id="ARBA00022821"/>
    </source>
</evidence>
<keyword evidence="3" id="KW-0611">Plant defense</keyword>
<sequence length="921" mass="103787">MGIGEIFLTAFIQKLFEKLASRDLWNFGRRERIHTLLTKWKKMLEQIEAVLADAEHKQMTNQEGIRLWLEDLEDLAYDLDDVLDEFATEALSRKVTEESRASNSKVALVPTCCTSFNPRNLAYGFRVRSQIDEITIRLQDLLERRMGLGLQSVVVGPSTKAPQRPHTSSLIHEPCLQGDGSMIKELGNLIHLKGTLYISGLENVVDALDAMRANLKDKQGLDVLLMKWSNISNNSRTESVESEVLDMLRPHKKLKELTINGYHGLTFPTWVGNSLFSNMVCLKFQHCEKCIYLPPLGQLTSLTKLHIQGMKAIKNVGLEFYGLGCSNSFPALEILTFEDMPEWEGWSPFGVKEGAQAFARLLELSIKRCPKLLQKLPSNLPCLRKLDIYECPLLLVGWVPSPTKLNDVRNTLHFDSLIPLSLTNISLLNSLRNPKVGDEVVLENETYSHLSSLTSLRIDNVQGLECLPNCFFHGLTGLQELSLSSCKELTSLWKNEVGQQHHLPAFRRFLVKRCTQLISFFEEEEEEEEGLQQHEELPYLMMLEYLKIEGCGKLEKLPRGLHNIKYLQELIIHSCPCLISFPKTGLPSTMRTLDIDYCDALSSLPELVMLNNLEKLMVSRCPSLTYLCCSGNGLPPALKDLYISSCGNLECIIAEEGMKINCPSLESVVIWDCESLKSLPDVMPDNNGGCLRNLSKLHITESDNVEFVPEGWFTATKLRVLCIRSGKKLKGPPYHAYNNLTCLQDLRVNSCTAVATGVTGLVSYLLKEESSFSCSHYFTNLTCLSLWNVDMEGKPPSEWGLHILSSLRQLYLIHYGWASFPPEEDEGMMLWLPPSLIKLTIGHFTNLEKLSCKDFHNMCSLEQLDIFSLEKGLILKERSRSSGLVHLQFLEIDKLDISSITPSLSSSAENGTSINAANLFT</sequence>
<evidence type="ECO:0000313" key="8">
    <source>
        <dbReference type="Proteomes" id="UP000823749"/>
    </source>
</evidence>
<dbReference type="Pfam" id="PF18052">
    <property type="entry name" value="Rx_N"/>
    <property type="match status" value="1"/>
</dbReference>
<dbReference type="GO" id="GO:0000166">
    <property type="term" value="F:nucleotide binding"/>
    <property type="evidence" value="ECO:0007669"/>
    <property type="project" value="UniProtKB-KW"/>
</dbReference>
<dbReference type="EMBL" id="JACTNZ010000007">
    <property type="protein sequence ID" value="KAG5539266.1"/>
    <property type="molecule type" value="Genomic_DNA"/>
</dbReference>
<keyword evidence="8" id="KW-1185">Reference proteome</keyword>
<protein>
    <recommendedName>
        <fullName evidence="9">Rx N-terminal domain-containing protein</fullName>
    </recommendedName>
</protein>
<organism evidence="7 8">
    <name type="scientific">Rhododendron griersonianum</name>
    <dbReference type="NCBI Taxonomy" id="479676"/>
    <lineage>
        <taxon>Eukaryota</taxon>
        <taxon>Viridiplantae</taxon>
        <taxon>Streptophyta</taxon>
        <taxon>Embryophyta</taxon>
        <taxon>Tracheophyta</taxon>
        <taxon>Spermatophyta</taxon>
        <taxon>Magnoliopsida</taxon>
        <taxon>eudicotyledons</taxon>
        <taxon>Gunneridae</taxon>
        <taxon>Pentapetalae</taxon>
        <taxon>asterids</taxon>
        <taxon>Ericales</taxon>
        <taxon>Ericaceae</taxon>
        <taxon>Ericoideae</taxon>
        <taxon>Rhodoreae</taxon>
        <taxon>Rhododendron</taxon>
    </lineage>
</organism>